<accession>A0ABX5KPC5</accession>
<evidence type="ECO:0000313" key="1">
    <source>
        <dbReference type="EMBL" id="PVX82956.1"/>
    </source>
</evidence>
<gene>
    <name evidence="1" type="ORF">C7402_108329</name>
</gene>
<organism evidence="1 2">
    <name type="scientific">Paraburkholderia unamae</name>
    <dbReference type="NCBI Taxonomy" id="219649"/>
    <lineage>
        <taxon>Bacteria</taxon>
        <taxon>Pseudomonadati</taxon>
        <taxon>Pseudomonadota</taxon>
        <taxon>Betaproteobacteria</taxon>
        <taxon>Burkholderiales</taxon>
        <taxon>Burkholderiaceae</taxon>
        <taxon>Paraburkholderia</taxon>
    </lineage>
</organism>
<name>A0ABX5KPC5_9BURK</name>
<evidence type="ECO:0008006" key="3">
    <source>
        <dbReference type="Google" id="ProtNLM"/>
    </source>
</evidence>
<dbReference type="EMBL" id="QEOB01000008">
    <property type="protein sequence ID" value="PVX82956.1"/>
    <property type="molecule type" value="Genomic_DNA"/>
</dbReference>
<protein>
    <recommendedName>
        <fullName evidence="3">AraC-like protein</fullName>
    </recommendedName>
</protein>
<sequence length="125" mass="13318">MVIESELHAFAPPCLVLLPAQTAHAFEFTLDVDGLVITVVQRAAVIPVRGPIASVNMLMPIFALLEREFRGGARGRAAAGMALMVALLVHVAHLSDLAAAPASASGSRRDALLSRLRERVAAHYR</sequence>
<comment type="caution">
    <text evidence="1">The sequence shown here is derived from an EMBL/GenBank/DDBJ whole genome shotgun (WGS) entry which is preliminary data.</text>
</comment>
<reference evidence="1 2" key="1">
    <citation type="submission" date="2018-05" db="EMBL/GenBank/DDBJ databases">
        <title>Genomic Encyclopedia of Type Strains, Phase IV (KMG-V): Genome sequencing to study the core and pangenomes of soil and plant-associated prokaryotes.</title>
        <authorList>
            <person name="Whitman W."/>
        </authorList>
    </citation>
    <scope>NUCLEOTIDE SEQUENCE [LARGE SCALE GENOMIC DNA]</scope>
    <source>
        <strain evidence="1 2">SCZa-39</strain>
    </source>
</reference>
<keyword evidence="2" id="KW-1185">Reference proteome</keyword>
<evidence type="ECO:0000313" key="2">
    <source>
        <dbReference type="Proteomes" id="UP000245712"/>
    </source>
</evidence>
<proteinExistence type="predicted"/>
<dbReference type="Proteomes" id="UP000245712">
    <property type="component" value="Unassembled WGS sequence"/>
</dbReference>